<keyword evidence="4 8" id="KW-0312">Gluconeogenesis</keyword>
<dbReference type="GO" id="GO:0051156">
    <property type="term" value="P:glucose 6-phosphate metabolic process"/>
    <property type="evidence" value="ECO:0007669"/>
    <property type="project" value="TreeGrafter"/>
</dbReference>
<dbReference type="Gene3D" id="3.40.50.10490">
    <property type="entry name" value="Glucose-6-phosphate isomerase like protein, domain 1"/>
    <property type="match status" value="2"/>
</dbReference>
<dbReference type="GO" id="GO:0097367">
    <property type="term" value="F:carbohydrate derivative binding"/>
    <property type="evidence" value="ECO:0007669"/>
    <property type="project" value="InterPro"/>
</dbReference>
<evidence type="ECO:0000256" key="4">
    <source>
        <dbReference type="ARBA" id="ARBA00022432"/>
    </source>
</evidence>
<reference evidence="11" key="1">
    <citation type="submission" date="2015-11" db="EMBL/GenBank/DDBJ databases">
        <authorList>
            <person name="Anvar S.Y."/>
        </authorList>
    </citation>
    <scope>NUCLEOTIDE SEQUENCE [LARGE SCALE GENOMIC DNA]</scope>
</reference>
<evidence type="ECO:0000256" key="6">
    <source>
        <dbReference type="ARBA" id="ARBA00023235"/>
    </source>
</evidence>
<name>A0A099UIL9_9HELI</name>
<evidence type="ECO:0000256" key="1">
    <source>
        <dbReference type="ARBA" id="ARBA00004926"/>
    </source>
</evidence>
<feature type="transmembrane region" description="Helical" evidence="9">
    <location>
        <begin position="202"/>
        <end position="224"/>
    </location>
</feature>
<dbReference type="KEGG" id="hty:BN2458_PEG1549"/>
<evidence type="ECO:0000313" key="11">
    <source>
        <dbReference type="Proteomes" id="UP000064525"/>
    </source>
</evidence>
<dbReference type="PATRIC" id="fig|76936.10.peg.1513"/>
<dbReference type="PROSITE" id="PS00174">
    <property type="entry name" value="P_GLUCOSE_ISOMERASE_2"/>
    <property type="match status" value="1"/>
</dbReference>
<dbReference type="Pfam" id="PF00342">
    <property type="entry name" value="PGI"/>
    <property type="match status" value="1"/>
</dbReference>
<dbReference type="InterPro" id="IPR046348">
    <property type="entry name" value="SIS_dom_sf"/>
</dbReference>
<keyword evidence="9" id="KW-1133">Transmembrane helix</keyword>
<protein>
    <recommendedName>
        <fullName evidence="3 8">Glucose-6-phosphate isomerase</fullName>
        <ecNumber evidence="3 8">5.3.1.9</ecNumber>
    </recommendedName>
</protein>
<keyword evidence="9" id="KW-0812">Transmembrane</keyword>
<keyword evidence="9" id="KW-0472">Membrane</keyword>
<keyword evidence="5 8" id="KW-0324">Glycolysis</keyword>
<dbReference type="Proteomes" id="UP000064525">
    <property type="component" value="Chromosome I"/>
</dbReference>
<evidence type="ECO:0000256" key="3">
    <source>
        <dbReference type="ARBA" id="ARBA00011952"/>
    </source>
</evidence>
<dbReference type="GO" id="GO:0006094">
    <property type="term" value="P:gluconeogenesis"/>
    <property type="evidence" value="ECO:0007669"/>
    <property type="project" value="UniProtKB-KW"/>
</dbReference>
<organism evidence="10 11">
    <name type="scientific">Helicobacter typhlonius</name>
    <dbReference type="NCBI Taxonomy" id="76936"/>
    <lineage>
        <taxon>Bacteria</taxon>
        <taxon>Pseudomonadati</taxon>
        <taxon>Campylobacterota</taxon>
        <taxon>Epsilonproteobacteria</taxon>
        <taxon>Campylobacterales</taxon>
        <taxon>Helicobacteraceae</taxon>
        <taxon>Helicobacter</taxon>
    </lineage>
</organism>
<dbReference type="SUPFAM" id="SSF53697">
    <property type="entry name" value="SIS domain"/>
    <property type="match status" value="1"/>
</dbReference>
<sequence>MCARDYKQWHLGGIVVRFSFDLEVSEEVKSRADSVFEGIKNEHLQGKSGYYKLPFDESAFAVAAAFCERERAFLDTLKYLVIIGIGGSSLGLKAIDSMLEHLPHRNVLKLLFLEHTDPINIAKTLQDVERDNTLFIVISKSGTTIETSSLLKYVLYKYHLLADSSTKRHLLAITDTDSPLQSFAQSEGIEYFNIAPNVGGRFSVLSMVGILPLMILGFDVSALLQGAAQLIQRFFERKEEHILHKALIYALNAKQTPMNVLFSYSSLFTHFNAWYVQLWGESLGKINAHGQNVGLTPIALIGSIDQHSFLQLIVQGVRDKSITFLSLDPTHSLEPNIPKLEIPFLESTNFVNGEGFATLLDKQRIATMQSIKNEGIMSDCIKVMKLSEESVGILIAYFELLTSCVGNIFEINTYDQPGVEFGKERLRKLFES</sequence>
<evidence type="ECO:0000256" key="8">
    <source>
        <dbReference type="RuleBase" id="RU000612"/>
    </source>
</evidence>
<dbReference type="GO" id="GO:0048029">
    <property type="term" value="F:monosaccharide binding"/>
    <property type="evidence" value="ECO:0007669"/>
    <property type="project" value="TreeGrafter"/>
</dbReference>
<dbReference type="InterPro" id="IPR035482">
    <property type="entry name" value="SIS_PGI_2"/>
</dbReference>
<dbReference type="InterPro" id="IPR035476">
    <property type="entry name" value="SIS_PGI_1"/>
</dbReference>
<dbReference type="NCBIfam" id="NF003016">
    <property type="entry name" value="PRK03868.1"/>
    <property type="match status" value="1"/>
</dbReference>
<dbReference type="CDD" id="cd05015">
    <property type="entry name" value="SIS_PGI_1"/>
    <property type="match status" value="1"/>
</dbReference>
<dbReference type="InterPro" id="IPR001672">
    <property type="entry name" value="G6P_Isomerase"/>
</dbReference>
<evidence type="ECO:0000256" key="2">
    <source>
        <dbReference type="ARBA" id="ARBA00006604"/>
    </source>
</evidence>
<accession>A0A099UIL9</accession>
<dbReference type="GO" id="GO:0005829">
    <property type="term" value="C:cytosol"/>
    <property type="evidence" value="ECO:0007669"/>
    <property type="project" value="TreeGrafter"/>
</dbReference>
<keyword evidence="6 8" id="KW-0413">Isomerase</keyword>
<evidence type="ECO:0000256" key="9">
    <source>
        <dbReference type="SAM" id="Phobius"/>
    </source>
</evidence>
<dbReference type="UniPathway" id="UPA00109">
    <property type="reaction ID" value="UER00181"/>
</dbReference>
<evidence type="ECO:0000256" key="5">
    <source>
        <dbReference type="ARBA" id="ARBA00023152"/>
    </source>
</evidence>
<dbReference type="InterPro" id="IPR018189">
    <property type="entry name" value="Phosphoglucose_isomerase_CS"/>
</dbReference>
<comment type="pathway">
    <text evidence="1 8">Carbohydrate degradation; glycolysis; D-glyceraldehyde 3-phosphate and glycerone phosphate from D-glucose: step 2/4.</text>
</comment>
<dbReference type="GO" id="GO:0004347">
    <property type="term" value="F:glucose-6-phosphate isomerase activity"/>
    <property type="evidence" value="ECO:0007669"/>
    <property type="project" value="UniProtKB-EC"/>
</dbReference>
<dbReference type="EC" id="5.3.1.9" evidence="3 8"/>
<dbReference type="PANTHER" id="PTHR11469">
    <property type="entry name" value="GLUCOSE-6-PHOSPHATE ISOMERASE"/>
    <property type="match status" value="1"/>
</dbReference>
<dbReference type="GO" id="GO:0006096">
    <property type="term" value="P:glycolytic process"/>
    <property type="evidence" value="ECO:0007669"/>
    <property type="project" value="UniProtKB-UniPathway"/>
</dbReference>
<dbReference type="AlphaFoldDB" id="A0A099UIL9"/>
<dbReference type="CDD" id="cd05016">
    <property type="entry name" value="SIS_PGI_2"/>
    <property type="match status" value="1"/>
</dbReference>
<gene>
    <name evidence="10" type="ORF">BN2458_PEG1549</name>
</gene>
<comment type="catalytic activity">
    <reaction evidence="7 8">
        <text>alpha-D-glucose 6-phosphate = beta-D-fructose 6-phosphate</text>
        <dbReference type="Rhea" id="RHEA:11816"/>
        <dbReference type="ChEBI" id="CHEBI:57634"/>
        <dbReference type="ChEBI" id="CHEBI:58225"/>
        <dbReference type="EC" id="5.3.1.9"/>
    </reaction>
</comment>
<dbReference type="PANTHER" id="PTHR11469:SF1">
    <property type="entry name" value="GLUCOSE-6-PHOSPHATE ISOMERASE"/>
    <property type="match status" value="1"/>
</dbReference>
<dbReference type="EMBL" id="LN907858">
    <property type="protein sequence ID" value="CUU40432.1"/>
    <property type="molecule type" value="Genomic_DNA"/>
</dbReference>
<dbReference type="PROSITE" id="PS51463">
    <property type="entry name" value="P_GLUCOSE_ISOMERASE_3"/>
    <property type="match status" value="1"/>
</dbReference>
<comment type="similarity">
    <text evidence="2 8">Belongs to the GPI family.</text>
</comment>
<dbReference type="PRINTS" id="PR00662">
    <property type="entry name" value="G6PISOMERASE"/>
</dbReference>
<proteinExistence type="inferred from homology"/>
<evidence type="ECO:0000256" key="7">
    <source>
        <dbReference type="ARBA" id="ARBA00029321"/>
    </source>
</evidence>
<evidence type="ECO:0000313" key="10">
    <source>
        <dbReference type="EMBL" id="CUU40432.1"/>
    </source>
</evidence>